<keyword evidence="1" id="KW-0472">Membrane</keyword>
<dbReference type="EMBL" id="MEUF01000080">
    <property type="protein sequence ID" value="OGC32388.1"/>
    <property type="molecule type" value="Genomic_DNA"/>
</dbReference>
<evidence type="ECO:0000256" key="1">
    <source>
        <dbReference type="SAM" id="Phobius"/>
    </source>
</evidence>
<keyword evidence="1" id="KW-0812">Transmembrane</keyword>
<feature type="transmembrane region" description="Helical" evidence="1">
    <location>
        <begin position="100"/>
        <end position="117"/>
    </location>
</feature>
<sequence>MWQTLGTIAVASLGGSFFIHYLKNYLLEEKPGFNFDWDGVIERGLIAWLVIIGGSWLLLIPAIILVKFSLQLYRWQVFRRLLSIEEPAFIAQKIKIKEELAINLLVSPSWAILIGLIF</sequence>
<feature type="transmembrane region" description="Helical" evidence="1">
    <location>
        <begin position="46"/>
        <end position="70"/>
    </location>
</feature>
<evidence type="ECO:0000313" key="3">
    <source>
        <dbReference type="Proteomes" id="UP000178951"/>
    </source>
</evidence>
<gene>
    <name evidence="2" type="ORF">A2311_00420</name>
</gene>
<organism evidence="2 3">
    <name type="scientific">candidate division WOR-1 bacterium RIFOXYB2_FULL_48_7</name>
    <dbReference type="NCBI Taxonomy" id="1802583"/>
    <lineage>
        <taxon>Bacteria</taxon>
        <taxon>Bacillati</taxon>
        <taxon>Saganbacteria</taxon>
    </lineage>
</organism>
<proteinExistence type="predicted"/>
<comment type="caution">
    <text evidence="2">The sequence shown here is derived from an EMBL/GenBank/DDBJ whole genome shotgun (WGS) entry which is preliminary data.</text>
</comment>
<accession>A0A1F4TI43</accession>
<protein>
    <submittedName>
        <fullName evidence="2">Uncharacterized protein</fullName>
    </submittedName>
</protein>
<dbReference type="AlphaFoldDB" id="A0A1F4TI43"/>
<dbReference type="Proteomes" id="UP000178951">
    <property type="component" value="Unassembled WGS sequence"/>
</dbReference>
<keyword evidence="1" id="KW-1133">Transmembrane helix</keyword>
<evidence type="ECO:0000313" key="2">
    <source>
        <dbReference type="EMBL" id="OGC32388.1"/>
    </source>
</evidence>
<name>A0A1F4TI43_UNCSA</name>
<feature type="transmembrane region" description="Helical" evidence="1">
    <location>
        <begin position="7"/>
        <end position="26"/>
    </location>
</feature>
<reference evidence="2 3" key="1">
    <citation type="journal article" date="2016" name="Nat. Commun.">
        <title>Thousands of microbial genomes shed light on interconnected biogeochemical processes in an aquifer system.</title>
        <authorList>
            <person name="Anantharaman K."/>
            <person name="Brown C.T."/>
            <person name="Hug L.A."/>
            <person name="Sharon I."/>
            <person name="Castelle C.J."/>
            <person name="Probst A.J."/>
            <person name="Thomas B.C."/>
            <person name="Singh A."/>
            <person name="Wilkins M.J."/>
            <person name="Karaoz U."/>
            <person name="Brodie E.L."/>
            <person name="Williams K.H."/>
            <person name="Hubbard S.S."/>
            <person name="Banfield J.F."/>
        </authorList>
    </citation>
    <scope>NUCLEOTIDE SEQUENCE [LARGE SCALE GENOMIC DNA]</scope>
</reference>